<gene>
    <name evidence="1" type="ORF">GJ744_002329</name>
</gene>
<protein>
    <submittedName>
        <fullName evidence="1">Uncharacterized protein</fullName>
    </submittedName>
</protein>
<evidence type="ECO:0000313" key="2">
    <source>
        <dbReference type="Proteomes" id="UP000606974"/>
    </source>
</evidence>
<sequence length="173" mass="19095">MLLGNPSSLWGAKSRKILRTVSVSASRLAEALAVASASHQLGSISNSSDFLLSLRKTTNFSTTTGSRCYLRVLYACASFVPRKLLRPGVDSGTFYLFCPPLCYMSYCIACSEYPPFGNNPTSALLEFGRFCSLFFVHFKSFFCLCTRNRLGKSTLNKALITPINLLILKSNFL</sequence>
<comment type="caution">
    <text evidence="1">The sequence shown here is derived from an EMBL/GenBank/DDBJ whole genome shotgun (WGS) entry which is preliminary data.</text>
</comment>
<keyword evidence="2" id="KW-1185">Reference proteome</keyword>
<reference evidence="1" key="1">
    <citation type="submission" date="2020-02" db="EMBL/GenBank/DDBJ databases">
        <authorList>
            <person name="Palmer J.M."/>
        </authorList>
    </citation>
    <scope>NUCLEOTIDE SEQUENCE</scope>
    <source>
        <strain evidence="1">EPUS1.4</strain>
        <tissue evidence="1">Thallus</tissue>
    </source>
</reference>
<accession>A0A8H7ASI4</accession>
<name>A0A8H7ASI4_9EURO</name>
<organism evidence="1 2">
    <name type="scientific">Endocarpon pusillum</name>
    <dbReference type="NCBI Taxonomy" id="364733"/>
    <lineage>
        <taxon>Eukaryota</taxon>
        <taxon>Fungi</taxon>
        <taxon>Dikarya</taxon>
        <taxon>Ascomycota</taxon>
        <taxon>Pezizomycotina</taxon>
        <taxon>Eurotiomycetes</taxon>
        <taxon>Chaetothyriomycetidae</taxon>
        <taxon>Verrucariales</taxon>
        <taxon>Verrucariaceae</taxon>
        <taxon>Endocarpon</taxon>
    </lineage>
</organism>
<proteinExistence type="predicted"/>
<evidence type="ECO:0000313" key="1">
    <source>
        <dbReference type="EMBL" id="KAF7512167.1"/>
    </source>
</evidence>
<dbReference type="Proteomes" id="UP000606974">
    <property type="component" value="Unassembled WGS sequence"/>
</dbReference>
<dbReference type="EMBL" id="JAACFV010000014">
    <property type="protein sequence ID" value="KAF7512167.1"/>
    <property type="molecule type" value="Genomic_DNA"/>
</dbReference>
<dbReference type="AlphaFoldDB" id="A0A8H7ASI4"/>